<sequence length="86" mass="9788">MKITVYINPACNPCKALKHWLWKNNVEFIEKDVINDESAAQELRNLNVNFTPYTVIETADVKHEVSGTDIKKISEILSLDETVKGL</sequence>
<comment type="caution">
    <text evidence="3">The sequence shown here is derived from an EMBL/GenBank/DDBJ whole genome shotgun (WGS) entry which is preliminary data.</text>
</comment>
<dbReference type="Pfam" id="PF00462">
    <property type="entry name" value="Glutaredoxin"/>
    <property type="match status" value="1"/>
</dbReference>
<dbReference type="RefSeq" id="WP_057957798.1">
    <property type="nucleotide sequence ID" value="NZ_JARRTL010000027.1"/>
</dbReference>
<dbReference type="SUPFAM" id="SSF52833">
    <property type="entry name" value="Thioredoxin-like"/>
    <property type="match status" value="1"/>
</dbReference>
<dbReference type="Proteomes" id="UP001341297">
    <property type="component" value="Unassembled WGS sequence"/>
</dbReference>
<dbReference type="PROSITE" id="PS51353">
    <property type="entry name" value="ARSC"/>
    <property type="match status" value="1"/>
</dbReference>
<keyword evidence="6" id="KW-1185">Reference proteome</keyword>
<evidence type="ECO:0000313" key="6">
    <source>
        <dbReference type="Proteomes" id="UP001341297"/>
    </source>
</evidence>
<dbReference type="InterPro" id="IPR036249">
    <property type="entry name" value="Thioredoxin-like_sf"/>
</dbReference>
<accession>A0A0T6BI77</accession>
<evidence type="ECO:0000313" key="4">
    <source>
        <dbReference type="EMBL" id="MEC0487186.1"/>
    </source>
</evidence>
<dbReference type="InterPro" id="IPR006660">
    <property type="entry name" value="Arsenate_reductase-like"/>
</dbReference>
<reference evidence="4 6" key="3">
    <citation type="submission" date="2023-03" db="EMBL/GenBank/DDBJ databases">
        <title>Agriculturally important microbes genome sequencing.</title>
        <authorList>
            <person name="Dunlap C."/>
        </authorList>
    </citation>
    <scope>NUCLEOTIDE SEQUENCE [LARGE SCALE GENOMIC DNA]</scope>
    <source>
        <strain evidence="4 6">CBP-3203</strain>
    </source>
</reference>
<dbReference type="Gene3D" id="3.40.30.10">
    <property type="entry name" value="Glutaredoxin"/>
    <property type="match status" value="1"/>
</dbReference>
<evidence type="ECO:0000313" key="5">
    <source>
        <dbReference type="Proteomes" id="UP000036168"/>
    </source>
</evidence>
<dbReference type="CDD" id="cd02976">
    <property type="entry name" value="NrdH"/>
    <property type="match status" value="1"/>
</dbReference>
<dbReference type="AlphaFoldDB" id="A0A0T6BI77"/>
<dbReference type="PROSITE" id="PS51354">
    <property type="entry name" value="GLUTAREDOXIN_2"/>
    <property type="match status" value="1"/>
</dbReference>
<evidence type="ECO:0000256" key="1">
    <source>
        <dbReference type="PROSITE-ProRule" id="PRU01282"/>
    </source>
</evidence>
<reference evidence="3 5" key="1">
    <citation type="journal article" date="2015" name="Int. J. Syst. Evol. Microbiol.">
        <title>Bacillus glycinifermentans sp. nov., isolated from fermented soybean paste.</title>
        <authorList>
            <person name="Kim S.J."/>
            <person name="Dunlap C.A."/>
            <person name="Kwon S.W."/>
            <person name="Rooney A.P."/>
        </authorList>
    </citation>
    <scope>NUCLEOTIDE SEQUENCE [LARGE SCALE GENOMIC DNA]</scope>
    <source>
        <strain evidence="3 5">GO-13</strain>
    </source>
</reference>
<feature type="domain" description="Glutaredoxin" evidence="2">
    <location>
        <begin position="3"/>
        <end position="47"/>
    </location>
</feature>
<gene>
    <name evidence="3" type="ORF">AB447_209205</name>
    <name evidence="4" type="ORF">P8828_20750</name>
</gene>
<dbReference type="EMBL" id="JARRTL010000027">
    <property type="protein sequence ID" value="MEC0487186.1"/>
    <property type="molecule type" value="Genomic_DNA"/>
</dbReference>
<comment type="similarity">
    <text evidence="1">Belongs to the ArsC family.</text>
</comment>
<proteinExistence type="inferred from homology"/>
<reference evidence="3" key="2">
    <citation type="submission" date="2015-10" db="EMBL/GenBank/DDBJ databases">
        <authorList>
            <person name="Gilbert D.G."/>
        </authorList>
    </citation>
    <scope>NUCLEOTIDE SEQUENCE</scope>
    <source>
        <strain evidence="3">GO-13</strain>
    </source>
</reference>
<organism evidence="3 5">
    <name type="scientific">Bacillus glycinifermentans</name>
    <dbReference type="NCBI Taxonomy" id="1664069"/>
    <lineage>
        <taxon>Bacteria</taxon>
        <taxon>Bacillati</taxon>
        <taxon>Bacillota</taxon>
        <taxon>Bacilli</taxon>
        <taxon>Bacillales</taxon>
        <taxon>Bacillaceae</taxon>
        <taxon>Bacillus</taxon>
    </lineage>
</organism>
<dbReference type="Proteomes" id="UP000036168">
    <property type="component" value="Unassembled WGS sequence"/>
</dbReference>
<name>A0A0T6BI77_9BACI</name>
<dbReference type="EMBL" id="LECW02000082">
    <property type="protein sequence ID" value="KRT87134.1"/>
    <property type="molecule type" value="Genomic_DNA"/>
</dbReference>
<dbReference type="InterPro" id="IPR002109">
    <property type="entry name" value="Glutaredoxin"/>
</dbReference>
<protein>
    <submittedName>
        <fullName evidence="4">Glutaredoxin family protein</fullName>
    </submittedName>
</protein>
<evidence type="ECO:0000313" key="3">
    <source>
        <dbReference type="EMBL" id="KRT87134.1"/>
    </source>
</evidence>
<evidence type="ECO:0000259" key="2">
    <source>
        <dbReference type="Pfam" id="PF00462"/>
    </source>
</evidence>